<dbReference type="AlphaFoldDB" id="A0A7W4VQ48"/>
<keyword evidence="2" id="KW-1185">Reference proteome</keyword>
<gene>
    <name evidence="1" type="ORF">FHR70_004384</name>
</gene>
<dbReference type="RefSeq" id="WP_281381415.1">
    <property type="nucleotide sequence ID" value="NZ_JACHWB010000009.1"/>
</dbReference>
<reference evidence="1 2" key="1">
    <citation type="submission" date="2020-08" db="EMBL/GenBank/DDBJ databases">
        <title>The Agave Microbiome: Exploring the role of microbial communities in plant adaptations to desert environments.</title>
        <authorList>
            <person name="Partida-Martinez L.P."/>
        </authorList>
    </citation>
    <scope>NUCLEOTIDE SEQUENCE [LARGE SCALE GENOMIC DNA]</scope>
    <source>
        <strain evidence="1 2">AT3.9</strain>
    </source>
</reference>
<name>A0A7W4VQ48_9HYPH</name>
<evidence type="ECO:0000313" key="1">
    <source>
        <dbReference type="EMBL" id="MBB3021288.1"/>
    </source>
</evidence>
<sequence length="42" mass="5046">MILLHMGPFLIKRGEISTADELREFARHLLDRVRITQQKQRK</sequence>
<comment type="caution">
    <text evidence="1">The sequence shown here is derived from an EMBL/GenBank/DDBJ whole genome shotgun (WGS) entry which is preliminary data.</text>
</comment>
<dbReference type="EMBL" id="JACHWB010000009">
    <property type="protein sequence ID" value="MBB3021288.1"/>
    <property type="molecule type" value="Genomic_DNA"/>
</dbReference>
<protein>
    <submittedName>
        <fullName evidence="1">Uncharacterized protein</fullName>
    </submittedName>
</protein>
<evidence type="ECO:0000313" key="2">
    <source>
        <dbReference type="Proteomes" id="UP000532010"/>
    </source>
</evidence>
<dbReference type="Proteomes" id="UP000532010">
    <property type="component" value="Unassembled WGS sequence"/>
</dbReference>
<accession>A0A7W4VQ48</accession>
<proteinExistence type="predicted"/>
<organism evidence="1 2">
    <name type="scientific">Microvirga lupini</name>
    <dbReference type="NCBI Taxonomy" id="420324"/>
    <lineage>
        <taxon>Bacteria</taxon>
        <taxon>Pseudomonadati</taxon>
        <taxon>Pseudomonadota</taxon>
        <taxon>Alphaproteobacteria</taxon>
        <taxon>Hyphomicrobiales</taxon>
        <taxon>Methylobacteriaceae</taxon>
        <taxon>Microvirga</taxon>
    </lineage>
</organism>